<proteinExistence type="predicted"/>
<evidence type="ECO:0000256" key="1">
    <source>
        <dbReference type="SAM" id="Phobius"/>
    </source>
</evidence>
<dbReference type="EMBL" id="JAFLCK010000002">
    <property type="protein sequence ID" value="MBN8659115.1"/>
    <property type="molecule type" value="Genomic_DNA"/>
</dbReference>
<reference evidence="2" key="1">
    <citation type="submission" date="2021-02" db="EMBL/GenBank/DDBJ databases">
        <title>Genome-Resolved Metagenomics of a Microbial Community Performing Photosynthetic Biological Nutrient Removal.</title>
        <authorList>
            <person name="Mcdaniel E.A."/>
        </authorList>
    </citation>
    <scope>NUCLEOTIDE SEQUENCE</scope>
    <source>
        <strain evidence="2">UWPOB_OBS1</strain>
    </source>
</reference>
<dbReference type="AlphaFoldDB" id="A0A8J7PFN2"/>
<keyword evidence="1" id="KW-0812">Transmembrane</keyword>
<organism evidence="2 3">
    <name type="scientific">Candidatus Obscuribacter phosphatis</name>
    <dbReference type="NCBI Taxonomy" id="1906157"/>
    <lineage>
        <taxon>Bacteria</taxon>
        <taxon>Bacillati</taxon>
        <taxon>Candidatus Melainabacteria</taxon>
        <taxon>Candidatus Obscuribacterales</taxon>
        <taxon>Candidatus Obscuribacteraceae</taxon>
        <taxon>Candidatus Obscuribacter</taxon>
    </lineage>
</organism>
<protein>
    <submittedName>
        <fullName evidence="2">Uncharacterized protein</fullName>
    </submittedName>
</protein>
<keyword evidence="1" id="KW-1133">Transmembrane helix</keyword>
<name>A0A8J7PFN2_9BACT</name>
<evidence type="ECO:0000313" key="2">
    <source>
        <dbReference type="EMBL" id="MBN8659115.1"/>
    </source>
</evidence>
<keyword evidence="1" id="KW-0472">Membrane</keyword>
<evidence type="ECO:0000313" key="3">
    <source>
        <dbReference type="Proteomes" id="UP000664277"/>
    </source>
</evidence>
<comment type="caution">
    <text evidence="2">The sequence shown here is derived from an EMBL/GenBank/DDBJ whole genome shotgun (WGS) entry which is preliminary data.</text>
</comment>
<dbReference type="Proteomes" id="UP000664277">
    <property type="component" value="Unassembled WGS sequence"/>
</dbReference>
<accession>A0A8J7PFN2</accession>
<feature type="transmembrane region" description="Helical" evidence="1">
    <location>
        <begin position="20"/>
        <end position="38"/>
    </location>
</feature>
<gene>
    <name evidence="2" type="ORF">J0M35_02050</name>
</gene>
<sequence length="179" mass="19482">MRMRLRSNRYSRNRQGSFVAELPLVLWVLFMVIGFPLLNLSAAFLRISFLYAGVHMASISAARANTFLNPVDGKPSACAETLTKLAQTKASFDGIDIQNIKTEIVITHIDTMKMSVADAPLTKPADSSVNTYQIQVTAECSAAPLLPIPSPVPIAGVTKPLVFMLSARQFCENPQGLTL</sequence>